<organism evidence="1">
    <name type="scientific">marine sediment metagenome</name>
    <dbReference type="NCBI Taxonomy" id="412755"/>
    <lineage>
        <taxon>unclassified sequences</taxon>
        <taxon>metagenomes</taxon>
        <taxon>ecological metagenomes</taxon>
    </lineage>
</organism>
<accession>A0A0F9B0X5</accession>
<comment type="caution">
    <text evidence="1">The sequence shown here is derived from an EMBL/GenBank/DDBJ whole genome shotgun (WGS) entry which is preliminary data.</text>
</comment>
<evidence type="ECO:0000313" key="1">
    <source>
        <dbReference type="EMBL" id="KKL15260.1"/>
    </source>
</evidence>
<gene>
    <name evidence="1" type="ORF">LCGC14_2507370</name>
</gene>
<name>A0A0F9B0X5_9ZZZZ</name>
<proteinExistence type="predicted"/>
<protein>
    <submittedName>
        <fullName evidence="1">Uncharacterized protein</fullName>
    </submittedName>
</protein>
<feature type="non-terminal residue" evidence="1">
    <location>
        <position position="243"/>
    </location>
</feature>
<reference evidence="1" key="1">
    <citation type="journal article" date="2015" name="Nature">
        <title>Complex archaea that bridge the gap between prokaryotes and eukaryotes.</title>
        <authorList>
            <person name="Spang A."/>
            <person name="Saw J.H."/>
            <person name="Jorgensen S.L."/>
            <person name="Zaremba-Niedzwiedzka K."/>
            <person name="Martijn J."/>
            <person name="Lind A.E."/>
            <person name="van Eijk R."/>
            <person name="Schleper C."/>
            <person name="Guy L."/>
            <person name="Ettema T.J."/>
        </authorList>
    </citation>
    <scope>NUCLEOTIDE SEQUENCE</scope>
</reference>
<dbReference type="EMBL" id="LAZR01040128">
    <property type="protein sequence ID" value="KKL15260.1"/>
    <property type="molecule type" value="Genomic_DNA"/>
</dbReference>
<dbReference type="AlphaFoldDB" id="A0A0F9B0X5"/>
<sequence length="243" mass="26645">MNFSSLWRGKAPRLTTTLAVLTLSTLSSALVAAPLNKADIKFIGPIAADMQLKPYQTEHQDAIINTLLPSIQQPATSITVFGEKLKWQNLDKVNALTLGGLQALKFSAHAERFSQGTLTLKGIEKAQLFINGEQQTAKKENYKLALPQGDHQIVIIAEQVANWHDVEIDFSPSTDIDSLTFSSATQHGLSAKQLFDATTVSALSMAPDGKHYLVAKRHYQDSTGNQANVITELKNADKQTIYR</sequence>